<keyword evidence="2" id="KW-1185">Reference proteome</keyword>
<proteinExistence type="predicted"/>
<feature type="non-terminal residue" evidence="1">
    <location>
        <position position="84"/>
    </location>
</feature>
<organism evidence="1 2">
    <name type="scientific">Roridomyces roridus</name>
    <dbReference type="NCBI Taxonomy" id="1738132"/>
    <lineage>
        <taxon>Eukaryota</taxon>
        <taxon>Fungi</taxon>
        <taxon>Dikarya</taxon>
        <taxon>Basidiomycota</taxon>
        <taxon>Agaricomycotina</taxon>
        <taxon>Agaricomycetes</taxon>
        <taxon>Agaricomycetidae</taxon>
        <taxon>Agaricales</taxon>
        <taxon>Marasmiineae</taxon>
        <taxon>Mycenaceae</taxon>
        <taxon>Roridomyces</taxon>
    </lineage>
</organism>
<reference evidence="1" key="1">
    <citation type="submission" date="2023-03" db="EMBL/GenBank/DDBJ databases">
        <title>Massive genome expansion in bonnet fungi (Mycena s.s.) driven by repeated elements and novel gene families across ecological guilds.</title>
        <authorList>
            <consortium name="Lawrence Berkeley National Laboratory"/>
            <person name="Harder C.B."/>
            <person name="Miyauchi S."/>
            <person name="Viragh M."/>
            <person name="Kuo A."/>
            <person name="Thoen E."/>
            <person name="Andreopoulos B."/>
            <person name="Lu D."/>
            <person name="Skrede I."/>
            <person name="Drula E."/>
            <person name="Henrissat B."/>
            <person name="Morin E."/>
            <person name="Kohler A."/>
            <person name="Barry K."/>
            <person name="LaButti K."/>
            <person name="Morin E."/>
            <person name="Salamov A."/>
            <person name="Lipzen A."/>
            <person name="Mereny Z."/>
            <person name="Hegedus B."/>
            <person name="Baldrian P."/>
            <person name="Stursova M."/>
            <person name="Weitz H."/>
            <person name="Taylor A."/>
            <person name="Grigoriev I.V."/>
            <person name="Nagy L.G."/>
            <person name="Martin F."/>
            <person name="Kauserud H."/>
        </authorList>
    </citation>
    <scope>NUCLEOTIDE SEQUENCE</scope>
    <source>
        <strain evidence="1">9284</strain>
    </source>
</reference>
<accession>A0AAD7B904</accession>
<name>A0AAD7B904_9AGAR</name>
<comment type="caution">
    <text evidence="1">The sequence shown here is derived from an EMBL/GenBank/DDBJ whole genome shotgun (WGS) entry which is preliminary data.</text>
</comment>
<dbReference type="EMBL" id="JARKIF010000027">
    <property type="protein sequence ID" value="KAJ7613910.1"/>
    <property type="molecule type" value="Genomic_DNA"/>
</dbReference>
<protein>
    <submittedName>
        <fullName evidence="1">Uncharacterized protein</fullName>
    </submittedName>
</protein>
<gene>
    <name evidence="1" type="ORF">FB45DRAFT_724308</name>
</gene>
<sequence>NGKNVVVKWNWASKTRTAECAFVLGARSLAKTERPCMLHHLPDVLYAGEMESSALPDIFGGEIASNNSEERVLRVTVQGRLKPL</sequence>
<evidence type="ECO:0000313" key="2">
    <source>
        <dbReference type="Proteomes" id="UP001221142"/>
    </source>
</evidence>
<dbReference type="AlphaFoldDB" id="A0AAD7B904"/>
<feature type="non-terminal residue" evidence="1">
    <location>
        <position position="1"/>
    </location>
</feature>
<dbReference type="Proteomes" id="UP001221142">
    <property type="component" value="Unassembled WGS sequence"/>
</dbReference>
<evidence type="ECO:0000313" key="1">
    <source>
        <dbReference type="EMBL" id="KAJ7613910.1"/>
    </source>
</evidence>